<dbReference type="Gene3D" id="3.40.50.300">
    <property type="entry name" value="P-loop containing nucleotide triphosphate hydrolases"/>
    <property type="match status" value="1"/>
</dbReference>
<evidence type="ECO:0000256" key="4">
    <source>
        <dbReference type="ARBA" id="ARBA00023136"/>
    </source>
</evidence>
<comment type="subcellular location">
    <subcellularLocation>
        <location evidence="1">Membrane</location>
        <topology evidence="1">Multi-pass membrane protein</topology>
    </subcellularLocation>
</comment>
<organism evidence="6 7">
    <name type="scientific">Gonapodya prolifera (strain JEL478)</name>
    <name type="common">Monoblepharis prolifera</name>
    <dbReference type="NCBI Taxonomy" id="1344416"/>
    <lineage>
        <taxon>Eukaryota</taxon>
        <taxon>Fungi</taxon>
        <taxon>Fungi incertae sedis</taxon>
        <taxon>Chytridiomycota</taxon>
        <taxon>Chytridiomycota incertae sedis</taxon>
        <taxon>Monoblepharidomycetes</taxon>
        <taxon>Monoblepharidales</taxon>
        <taxon>Gonapodyaceae</taxon>
        <taxon>Gonapodya</taxon>
    </lineage>
</organism>
<dbReference type="Proteomes" id="UP000070544">
    <property type="component" value="Unassembled WGS sequence"/>
</dbReference>
<evidence type="ECO:0000256" key="1">
    <source>
        <dbReference type="ARBA" id="ARBA00004141"/>
    </source>
</evidence>
<dbReference type="PANTHER" id="PTHR24221:SF503">
    <property type="entry name" value="MITOCHONDRIAL POTASSIUM CHANNEL ATP-BINDING SUBUNIT"/>
    <property type="match status" value="1"/>
</dbReference>
<dbReference type="InterPro" id="IPR027417">
    <property type="entry name" value="P-loop_NTPase"/>
</dbReference>
<reference evidence="6 7" key="1">
    <citation type="journal article" date="2015" name="Genome Biol. Evol.">
        <title>Phylogenomic analyses indicate that early fungi evolved digesting cell walls of algal ancestors of land plants.</title>
        <authorList>
            <person name="Chang Y."/>
            <person name="Wang S."/>
            <person name="Sekimoto S."/>
            <person name="Aerts A.L."/>
            <person name="Choi C."/>
            <person name="Clum A."/>
            <person name="LaButti K.M."/>
            <person name="Lindquist E.A."/>
            <person name="Yee Ngan C."/>
            <person name="Ohm R.A."/>
            <person name="Salamov A.A."/>
            <person name="Grigoriev I.V."/>
            <person name="Spatafora J.W."/>
            <person name="Berbee M.L."/>
        </authorList>
    </citation>
    <scope>NUCLEOTIDE SEQUENCE [LARGE SCALE GENOMIC DNA]</scope>
    <source>
        <strain evidence="6 7">JEL478</strain>
    </source>
</reference>
<dbReference type="GO" id="GO:0016887">
    <property type="term" value="F:ATP hydrolysis activity"/>
    <property type="evidence" value="ECO:0007669"/>
    <property type="project" value="InterPro"/>
</dbReference>
<dbReference type="GO" id="GO:0042626">
    <property type="term" value="F:ATPase-coupled transmembrane transporter activity"/>
    <property type="evidence" value="ECO:0007669"/>
    <property type="project" value="TreeGrafter"/>
</dbReference>
<keyword evidence="4" id="KW-0472">Membrane</keyword>
<dbReference type="PANTHER" id="PTHR24221">
    <property type="entry name" value="ATP-BINDING CASSETTE SUB-FAMILY B"/>
    <property type="match status" value="1"/>
</dbReference>
<gene>
    <name evidence="6" type="ORF">M427DRAFT_38045</name>
</gene>
<dbReference type="InterPro" id="IPR036640">
    <property type="entry name" value="ABC1_TM_sf"/>
</dbReference>
<evidence type="ECO:0000259" key="5">
    <source>
        <dbReference type="Pfam" id="PF00005"/>
    </source>
</evidence>
<evidence type="ECO:0000256" key="3">
    <source>
        <dbReference type="ARBA" id="ARBA00022989"/>
    </source>
</evidence>
<accession>A0A138ZZL6</accession>
<keyword evidence="6" id="KW-0378">Hydrolase</keyword>
<dbReference type="SUPFAM" id="SSF52540">
    <property type="entry name" value="P-loop containing nucleoside triphosphate hydrolases"/>
    <property type="match status" value="1"/>
</dbReference>
<evidence type="ECO:0000313" key="6">
    <source>
        <dbReference type="EMBL" id="KXS09940.1"/>
    </source>
</evidence>
<dbReference type="Gene3D" id="1.20.1560.10">
    <property type="entry name" value="ABC transporter type 1, transmembrane domain"/>
    <property type="match status" value="1"/>
</dbReference>
<feature type="domain" description="ABC transporter" evidence="5">
    <location>
        <begin position="59"/>
        <end position="164"/>
    </location>
</feature>
<dbReference type="Pfam" id="PF00005">
    <property type="entry name" value="ABC_tran"/>
    <property type="match status" value="1"/>
</dbReference>
<keyword evidence="3" id="KW-1133">Transmembrane helix</keyword>
<dbReference type="STRING" id="1344416.A0A138ZZL6"/>
<keyword evidence="2" id="KW-0812">Transmembrane</keyword>
<dbReference type="OrthoDB" id="6500128at2759"/>
<keyword evidence="7" id="KW-1185">Reference proteome</keyword>
<protein>
    <submittedName>
        <fullName evidence="6">p-loop containing nucleoside triphosphate hydrolase protein</fullName>
    </submittedName>
</protein>
<dbReference type="InterPro" id="IPR039421">
    <property type="entry name" value="Type_1_exporter"/>
</dbReference>
<name>A0A138ZZL6_GONPJ</name>
<dbReference type="InterPro" id="IPR003439">
    <property type="entry name" value="ABC_transporter-like_ATP-bd"/>
</dbReference>
<evidence type="ECO:0000313" key="7">
    <source>
        <dbReference type="Proteomes" id="UP000070544"/>
    </source>
</evidence>
<sequence>MPSISKCHVAAISLFDILDLTPQLDVRDGTGSTPPPIRQCQFKDVEFKYPFRNNAVVLSGLNACAESGESIAFVGPSGCGKSNAMALIERFYDVSDGALAIDSEDNRKWNLKAMRQRMAIVGQEPVLFEGTIWENNAHGKPDGSPPATQEEVEAAGRKANAYNFIKDLP</sequence>
<evidence type="ECO:0000256" key="2">
    <source>
        <dbReference type="ARBA" id="ARBA00022692"/>
    </source>
</evidence>
<proteinExistence type="predicted"/>
<dbReference type="GO" id="GO:0016020">
    <property type="term" value="C:membrane"/>
    <property type="evidence" value="ECO:0007669"/>
    <property type="project" value="UniProtKB-SubCell"/>
</dbReference>
<dbReference type="OMA" id="TIWENNA"/>
<dbReference type="AlphaFoldDB" id="A0A138ZZL6"/>
<dbReference type="EMBL" id="KQ965842">
    <property type="protein sequence ID" value="KXS09940.1"/>
    <property type="molecule type" value="Genomic_DNA"/>
</dbReference>
<dbReference type="GO" id="GO:0005524">
    <property type="term" value="F:ATP binding"/>
    <property type="evidence" value="ECO:0007669"/>
    <property type="project" value="InterPro"/>
</dbReference>